<accession>A0ACD4NRR5</accession>
<evidence type="ECO:0000313" key="1">
    <source>
        <dbReference type="EMBL" id="WAJ29494.1"/>
    </source>
</evidence>
<proteinExistence type="predicted"/>
<protein>
    <submittedName>
        <fullName evidence="1">PAS domain S-box protein</fullName>
    </submittedName>
</protein>
<gene>
    <name evidence="1" type="ORF">OXU80_04465</name>
</gene>
<reference evidence="1" key="1">
    <citation type="submission" date="2022-11" db="EMBL/GenBank/DDBJ databases">
        <title>beta-Carotene-producing bacterium, Jeongeuplla avenae sp. nov., alleviates the salt stress of Arabidopsis seedlings.</title>
        <authorList>
            <person name="Jiang L."/>
            <person name="Lee J."/>
        </authorList>
    </citation>
    <scope>NUCLEOTIDE SEQUENCE</scope>
    <source>
        <strain evidence="1">DY_R2A_6</strain>
    </source>
</reference>
<dbReference type="Proteomes" id="UP001163223">
    <property type="component" value="Chromosome"/>
</dbReference>
<evidence type="ECO:0000313" key="2">
    <source>
        <dbReference type="Proteomes" id="UP001163223"/>
    </source>
</evidence>
<dbReference type="EMBL" id="CP113520">
    <property type="protein sequence ID" value="WAJ29494.1"/>
    <property type="molecule type" value="Genomic_DNA"/>
</dbReference>
<sequence>MIVESATTFAFVVTDLEGNISEWSPGAEAILGWNAEEVLGQAVDLIFTPEDVAAGVPLIEMDKALREGRAADERWHLRKDGSRFWASGEIMPLKDDASVPVGFVKILRDRTSEHLAGERLRLAEARLRQAQEAAGVGVFTIDVVDDVITASPEFSRLYGLEHRERRPAADFERLVLAEDQGLVSHGSTRRSALAPTDVEYRVRNPRTGELRWIARKGEFERDVDGRPIRFVGVSRDITDQVLARRELEDERELLAAMFEQAPTFMALLGGPGHRFEKVNPGYTKLVGGRDVVGKTVAEALPEVVGQGFVDILDEVYRSGTAHQALGQPVELRTGADGHVEERHLDFVYQPIRSSAGDVTGIFVEGADVTGRVEAEARLAAAERRYRTLFNSIDEGFCVVEMIFDGGRAVDYRFVEHNAAFERHTGLAGAEGRTAREMVPDLEEFWYETYGRVAATGEAVRFRHRAEPMDGRWFEVYAFRLDDPAPNQVGILFCDVTDRVAAESQRQLLNRELSHRLKNTLATVQSIATQTLRSAPDMASARTALTARIQALANAHDLLLRGSRDAGSVEEIVRGAVSVLDGEGRITLSGPEVTIGPTAALALSLTCHELATNAGKYGALSAPGGSVSISWRVDAHGAAPPLFVFEWSERGGPPVTPPERKGFGTRLIEIGLAGSTGRPVEISYAPEGVSCRIVAPLDRLTAENAGEA</sequence>
<organism evidence="1 2">
    <name type="scientific">Antarcticirhabdus aurantiaca</name>
    <dbReference type="NCBI Taxonomy" id="2606717"/>
    <lineage>
        <taxon>Bacteria</taxon>
        <taxon>Pseudomonadati</taxon>
        <taxon>Pseudomonadota</taxon>
        <taxon>Alphaproteobacteria</taxon>
        <taxon>Hyphomicrobiales</taxon>
        <taxon>Aurantimonadaceae</taxon>
        <taxon>Antarcticirhabdus</taxon>
    </lineage>
</organism>
<name>A0ACD4NRR5_9HYPH</name>
<keyword evidence="2" id="KW-1185">Reference proteome</keyword>